<dbReference type="PANTHER" id="PTHR30055">
    <property type="entry name" value="HTH-TYPE TRANSCRIPTIONAL REGULATOR RUTR"/>
    <property type="match status" value="1"/>
</dbReference>
<proteinExistence type="predicted"/>
<evidence type="ECO:0000256" key="3">
    <source>
        <dbReference type="SAM" id="MobiDB-lite"/>
    </source>
</evidence>
<dbReference type="GO" id="GO:0000976">
    <property type="term" value="F:transcription cis-regulatory region binding"/>
    <property type="evidence" value="ECO:0007669"/>
    <property type="project" value="TreeGrafter"/>
</dbReference>
<dbReference type="EMBL" id="JACHJG010000003">
    <property type="protein sequence ID" value="MBB4885904.1"/>
    <property type="molecule type" value="Genomic_DNA"/>
</dbReference>
<evidence type="ECO:0000313" key="6">
    <source>
        <dbReference type="Proteomes" id="UP000556436"/>
    </source>
</evidence>
<dbReference type="PANTHER" id="PTHR30055:SF146">
    <property type="entry name" value="HTH-TYPE TRANSCRIPTIONAL DUAL REGULATOR CECR"/>
    <property type="match status" value="1"/>
</dbReference>
<keyword evidence="6" id="KW-1185">Reference proteome</keyword>
<evidence type="ECO:0000259" key="4">
    <source>
        <dbReference type="PROSITE" id="PS50977"/>
    </source>
</evidence>
<feature type="DNA-binding region" description="H-T-H motif" evidence="2">
    <location>
        <begin position="25"/>
        <end position="44"/>
    </location>
</feature>
<evidence type="ECO:0000256" key="2">
    <source>
        <dbReference type="PROSITE-ProRule" id="PRU00335"/>
    </source>
</evidence>
<accession>A0A7W7PDD8</accession>
<evidence type="ECO:0000313" key="5">
    <source>
        <dbReference type="EMBL" id="MBB4885904.1"/>
    </source>
</evidence>
<protein>
    <submittedName>
        <fullName evidence="5">AcrR family transcriptional regulator</fullName>
    </submittedName>
</protein>
<dbReference type="Pfam" id="PF00440">
    <property type="entry name" value="TetR_N"/>
    <property type="match status" value="1"/>
</dbReference>
<reference evidence="5 6" key="1">
    <citation type="submission" date="2020-08" db="EMBL/GenBank/DDBJ databases">
        <title>Genomic Encyclopedia of Type Strains, Phase III (KMG-III): the genomes of soil and plant-associated and newly described type strains.</title>
        <authorList>
            <person name="Whitman W."/>
        </authorList>
    </citation>
    <scope>NUCLEOTIDE SEQUENCE [LARGE SCALE GENOMIC DNA]</scope>
    <source>
        <strain evidence="5 6">CECT 3265</strain>
    </source>
</reference>
<dbReference type="InterPro" id="IPR009057">
    <property type="entry name" value="Homeodomain-like_sf"/>
</dbReference>
<evidence type="ECO:0000256" key="1">
    <source>
        <dbReference type="ARBA" id="ARBA00023125"/>
    </source>
</evidence>
<name>A0A7W7PDD8_STRNE</name>
<feature type="region of interest" description="Disordered" evidence="3">
    <location>
        <begin position="120"/>
        <end position="139"/>
    </location>
</feature>
<dbReference type="GO" id="GO:0003700">
    <property type="term" value="F:DNA-binding transcription factor activity"/>
    <property type="evidence" value="ECO:0007669"/>
    <property type="project" value="TreeGrafter"/>
</dbReference>
<dbReference type="SUPFAM" id="SSF46689">
    <property type="entry name" value="Homeodomain-like"/>
    <property type="match status" value="1"/>
</dbReference>
<organism evidence="5 6">
    <name type="scientific">Streptomyces netropsis</name>
    <name type="common">Streptoverticillium netropsis</name>
    <dbReference type="NCBI Taxonomy" id="55404"/>
    <lineage>
        <taxon>Bacteria</taxon>
        <taxon>Bacillati</taxon>
        <taxon>Actinomycetota</taxon>
        <taxon>Actinomycetes</taxon>
        <taxon>Kitasatosporales</taxon>
        <taxon>Streptomycetaceae</taxon>
        <taxon>Streptomyces</taxon>
    </lineage>
</organism>
<dbReference type="InterPro" id="IPR050109">
    <property type="entry name" value="HTH-type_TetR-like_transc_reg"/>
</dbReference>
<dbReference type="Proteomes" id="UP000556436">
    <property type="component" value="Unassembled WGS sequence"/>
</dbReference>
<dbReference type="InterPro" id="IPR001647">
    <property type="entry name" value="HTH_TetR"/>
</dbReference>
<dbReference type="Gene3D" id="1.10.357.10">
    <property type="entry name" value="Tetracycline Repressor, domain 2"/>
    <property type="match status" value="1"/>
</dbReference>
<sequence length="204" mass="21122">MPAARELLLDAAFVALAARPWSGVRMVDVAAAAGVSRQTLYNEFGGKDGLGRALVRREADAFLAGVERTLADAAARGVGDPGDHCAAVALWTLRTARTNPLVRAVLTGCRSERLPATAPAAVPAQRARPETPVLRGAPTPTAMADRIRDRVVGAIAPTTAPEGTRRACAAAVRLTLSYVLAPGDSDEAVAVDVARLVRALLADG</sequence>
<keyword evidence="1 2" id="KW-0238">DNA-binding</keyword>
<dbReference type="AlphaFoldDB" id="A0A7W7PDD8"/>
<dbReference type="RefSeq" id="WP_184732805.1">
    <property type="nucleotide sequence ID" value="NZ_BMRW01000003.1"/>
</dbReference>
<dbReference type="PROSITE" id="PS50977">
    <property type="entry name" value="HTH_TETR_2"/>
    <property type="match status" value="1"/>
</dbReference>
<feature type="domain" description="HTH tetR-type" evidence="4">
    <location>
        <begin position="2"/>
        <end position="62"/>
    </location>
</feature>
<comment type="caution">
    <text evidence="5">The sequence shown here is derived from an EMBL/GenBank/DDBJ whole genome shotgun (WGS) entry which is preliminary data.</text>
</comment>
<gene>
    <name evidence="5" type="ORF">FHS38_001933</name>
</gene>